<feature type="domain" description="RNA polymerase sigma factor 70 region 4 type 2" evidence="6">
    <location>
        <begin position="146"/>
        <end position="198"/>
    </location>
</feature>
<keyword evidence="3" id="KW-0731">Sigma factor</keyword>
<dbReference type="Pfam" id="PF04542">
    <property type="entry name" value="Sigma70_r2"/>
    <property type="match status" value="1"/>
</dbReference>
<dbReference type="GO" id="GO:0016987">
    <property type="term" value="F:sigma factor activity"/>
    <property type="evidence" value="ECO:0007669"/>
    <property type="project" value="UniProtKB-KW"/>
</dbReference>
<evidence type="ECO:0000256" key="2">
    <source>
        <dbReference type="ARBA" id="ARBA00023015"/>
    </source>
</evidence>
<name>A0A518K411_9BACT</name>
<dbReference type="Pfam" id="PF08281">
    <property type="entry name" value="Sigma70_r4_2"/>
    <property type="match status" value="1"/>
</dbReference>
<dbReference type="PANTHER" id="PTHR43133:SF62">
    <property type="entry name" value="RNA POLYMERASE SIGMA FACTOR SIGZ"/>
    <property type="match status" value="1"/>
</dbReference>
<evidence type="ECO:0000256" key="4">
    <source>
        <dbReference type="ARBA" id="ARBA00023163"/>
    </source>
</evidence>
<comment type="similarity">
    <text evidence="1">Belongs to the sigma-70 factor family. ECF subfamily.</text>
</comment>
<dbReference type="InterPro" id="IPR013324">
    <property type="entry name" value="RNA_pol_sigma_r3/r4-like"/>
</dbReference>
<reference evidence="7 8" key="1">
    <citation type="submission" date="2019-02" db="EMBL/GenBank/DDBJ databases">
        <title>Deep-cultivation of Planctomycetes and their phenomic and genomic characterization uncovers novel biology.</title>
        <authorList>
            <person name="Wiegand S."/>
            <person name="Jogler M."/>
            <person name="Boedeker C."/>
            <person name="Pinto D."/>
            <person name="Vollmers J."/>
            <person name="Rivas-Marin E."/>
            <person name="Kohn T."/>
            <person name="Peeters S.H."/>
            <person name="Heuer A."/>
            <person name="Rast P."/>
            <person name="Oberbeckmann S."/>
            <person name="Bunk B."/>
            <person name="Jeske O."/>
            <person name="Meyerdierks A."/>
            <person name="Storesund J.E."/>
            <person name="Kallscheuer N."/>
            <person name="Luecker S."/>
            <person name="Lage O.M."/>
            <person name="Pohl T."/>
            <person name="Merkel B.J."/>
            <person name="Hornburger P."/>
            <person name="Mueller R.-W."/>
            <person name="Bruemmer F."/>
            <person name="Labrenz M."/>
            <person name="Spormann A.M."/>
            <person name="Op den Camp H."/>
            <person name="Overmann J."/>
            <person name="Amann R."/>
            <person name="Jetten M.S.M."/>
            <person name="Mascher T."/>
            <person name="Medema M.H."/>
            <person name="Devos D.P."/>
            <person name="Kaster A.-K."/>
            <person name="Ovreas L."/>
            <person name="Rohde M."/>
            <person name="Galperin M.Y."/>
            <person name="Jogler C."/>
        </authorList>
    </citation>
    <scope>NUCLEOTIDE SEQUENCE [LARGE SCALE GENOMIC DNA]</scope>
    <source>
        <strain evidence="7 8">Spa11</strain>
    </source>
</reference>
<dbReference type="CDD" id="cd06171">
    <property type="entry name" value="Sigma70_r4"/>
    <property type="match status" value="1"/>
</dbReference>
<dbReference type="RefSeq" id="WP_145107865.1">
    <property type="nucleotide sequence ID" value="NZ_CP036349.1"/>
</dbReference>
<evidence type="ECO:0000259" key="6">
    <source>
        <dbReference type="Pfam" id="PF08281"/>
    </source>
</evidence>
<gene>
    <name evidence="7" type="primary">rpoE_2</name>
    <name evidence="7" type="ORF">Spa11_07040</name>
</gene>
<keyword evidence="8" id="KW-1185">Reference proteome</keyword>
<dbReference type="InterPro" id="IPR007627">
    <property type="entry name" value="RNA_pol_sigma70_r2"/>
</dbReference>
<sequence>MSSSAANRSPSSRQWDRYADAEDDGPLIAAVAAGDRDAFATLYDRYAPRVYGMAMRVLGRDADAEAVVSDVFLSLWKDPHGFDPSRGALRTYVLLLARSRSIDRLRAGATRAERTEAAAIESLPEMVKRQHSDRPDTRLVEHENSDQVRTAVGRLEAKQRTPLEMAYFQGLTHAEIAEQLGEPLGTIKTRIRTALQTLRSALRSVGRDHDVL</sequence>
<dbReference type="Proteomes" id="UP000316426">
    <property type="component" value="Chromosome"/>
</dbReference>
<evidence type="ECO:0000259" key="5">
    <source>
        <dbReference type="Pfam" id="PF04542"/>
    </source>
</evidence>
<dbReference type="KEGG" id="bmei:Spa11_07040"/>
<keyword evidence="4" id="KW-0804">Transcription</keyword>
<evidence type="ECO:0000256" key="3">
    <source>
        <dbReference type="ARBA" id="ARBA00023082"/>
    </source>
</evidence>
<dbReference type="PANTHER" id="PTHR43133">
    <property type="entry name" value="RNA POLYMERASE ECF-TYPE SIGMA FACTO"/>
    <property type="match status" value="1"/>
</dbReference>
<dbReference type="InterPro" id="IPR013249">
    <property type="entry name" value="RNA_pol_sigma70_r4_t2"/>
</dbReference>
<dbReference type="InterPro" id="IPR013325">
    <property type="entry name" value="RNA_pol_sigma_r2"/>
</dbReference>
<proteinExistence type="inferred from homology"/>
<dbReference type="Gene3D" id="1.10.10.10">
    <property type="entry name" value="Winged helix-like DNA-binding domain superfamily/Winged helix DNA-binding domain"/>
    <property type="match status" value="1"/>
</dbReference>
<evidence type="ECO:0000313" key="8">
    <source>
        <dbReference type="Proteomes" id="UP000316426"/>
    </source>
</evidence>
<dbReference type="Gene3D" id="1.10.1740.10">
    <property type="match status" value="1"/>
</dbReference>
<dbReference type="SUPFAM" id="SSF88659">
    <property type="entry name" value="Sigma3 and sigma4 domains of RNA polymerase sigma factors"/>
    <property type="match status" value="1"/>
</dbReference>
<dbReference type="EMBL" id="CP036349">
    <property type="protein sequence ID" value="QDV72526.1"/>
    <property type="molecule type" value="Genomic_DNA"/>
</dbReference>
<feature type="domain" description="RNA polymerase sigma-70 region 2" evidence="5">
    <location>
        <begin position="42"/>
        <end position="107"/>
    </location>
</feature>
<dbReference type="GO" id="GO:0006352">
    <property type="term" value="P:DNA-templated transcription initiation"/>
    <property type="evidence" value="ECO:0007669"/>
    <property type="project" value="InterPro"/>
</dbReference>
<protein>
    <submittedName>
        <fullName evidence="7">ECF RNA polymerase sigma factor RpoE</fullName>
    </submittedName>
</protein>
<evidence type="ECO:0000256" key="1">
    <source>
        <dbReference type="ARBA" id="ARBA00010641"/>
    </source>
</evidence>
<dbReference type="InterPro" id="IPR036388">
    <property type="entry name" value="WH-like_DNA-bd_sf"/>
</dbReference>
<dbReference type="InterPro" id="IPR014284">
    <property type="entry name" value="RNA_pol_sigma-70_dom"/>
</dbReference>
<evidence type="ECO:0000313" key="7">
    <source>
        <dbReference type="EMBL" id="QDV72526.1"/>
    </source>
</evidence>
<dbReference type="AlphaFoldDB" id="A0A518K411"/>
<organism evidence="7 8">
    <name type="scientific">Botrimarina mediterranea</name>
    <dbReference type="NCBI Taxonomy" id="2528022"/>
    <lineage>
        <taxon>Bacteria</taxon>
        <taxon>Pseudomonadati</taxon>
        <taxon>Planctomycetota</taxon>
        <taxon>Planctomycetia</taxon>
        <taxon>Pirellulales</taxon>
        <taxon>Lacipirellulaceae</taxon>
        <taxon>Botrimarina</taxon>
    </lineage>
</organism>
<dbReference type="GO" id="GO:0003677">
    <property type="term" value="F:DNA binding"/>
    <property type="evidence" value="ECO:0007669"/>
    <property type="project" value="InterPro"/>
</dbReference>
<dbReference type="NCBIfam" id="TIGR02937">
    <property type="entry name" value="sigma70-ECF"/>
    <property type="match status" value="1"/>
</dbReference>
<keyword evidence="2" id="KW-0805">Transcription regulation</keyword>
<accession>A0A518K411</accession>
<dbReference type="InterPro" id="IPR039425">
    <property type="entry name" value="RNA_pol_sigma-70-like"/>
</dbReference>
<dbReference type="SUPFAM" id="SSF88946">
    <property type="entry name" value="Sigma2 domain of RNA polymerase sigma factors"/>
    <property type="match status" value="1"/>
</dbReference>